<protein>
    <recommendedName>
        <fullName evidence="3">DUF1742-domain-containing protein</fullName>
    </recommendedName>
</protein>
<dbReference type="GO" id="GO:0005768">
    <property type="term" value="C:endosome"/>
    <property type="evidence" value="ECO:0007669"/>
    <property type="project" value="TreeGrafter"/>
</dbReference>
<sequence length="98" mass="11807">MAQRNNPNTPLFYNEYIFRVARDREGSCFVCYKPTNYFLHSSQEPKDWFYVCKNHINDSSFCTRIYSEAEKQARIDAEKKWQQEREEAKKKAGLMSFF</sequence>
<dbReference type="Pfam" id="PF08432">
    <property type="entry name" value="Vfa1"/>
    <property type="match status" value="1"/>
</dbReference>
<dbReference type="PANTHER" id="PTHR28218">
    <property type="entry name" value="VPS4-ASSOCIATED PROTEIN 1"/>
    <property type="match status" value="1"/>
</dbReference>
<keyword evidence="2" id="KW-1185">Reference proteome</keyword>
<reference evidence="1 2" key="1">
    <citation type="submission" date="2016-08" db="EMBL/GenBank/DDBJ databases">
        <title>Genomes of anaerobic fungi encode conserved fungal cellulosomes for biomass hydrolysis.</title>
        <authorList>
            <consortium name="DOE Joint Genome Institute"/>
            <person name="Haitjema C.H."/>
            <person name="Gilmore S.P."/>
            <person name="Henske J.K."/>
            <person name="Solomon K.V."/>
            <person name="De Groot R."/>
            <person name="Kuo A."/>
            <person name="Mondo S.J."/>
            <person name="Salamov A.A."/>
            <person name="Labutti K."/>
            <person name="Zhao Z."/>
            <person name="Chiniquy J."/>
            <person name="Barry K."/>
            <person name="Brewer H.M."/>
            <person name="Purvine S.O."/>
            <person name="Wright A.T."/>
            <person name="Boxma B."/>
            <person name="Van Alen T."/>
            <person name="Hackstein J.H."/>
            <person name="Baker S.E."/>
            <person name="Grigoriev I.V."/>
            <person name="O'Malley M.A."/>
        </authorList>
    </citation>
    <scope>NUCLEOTIDE SEQUENCE [LARGE SCALE GENOMIC DNA]</scope>
    <source>
        <strain evidence="2">finn</strain>
    </source>
</reference>
<accession>A0A1Y1V4B2</accession>
<gene>
    <name evidence="1" type="ORF">BCR36DRAFT_585338</name>
</gene>
<dbReference type="OrthoDB" id="2158714at2759"/>
<dbReference type="Proteomes" id="UP000193719">
    <property type="component" value="Unassembled WGS sequence"/>
</dbReference>
<dbReference type="STRING" id="1754191.A0A1Y1V4B2"/>
<feature type="non-terminal residue" evidence="1">
    <location>
        <position position="98"/>
    </location>
</feature>
<dbReference type="GO" id="GO:0007034">
    <property type="term" value="P:vacuolar transport"/>
    <property type="evidence" value="ECO:0007669"/>
    <property type="project" value="TreeGrafter"/>
</dbReference>
<evidence type="ECO:0000313" key="1">
    <source>
        <dbReference type="EMBL" id="ORX46198.1"/>
    </source>
</evidence>
<dbReference type="PANTHER" id="PTHR28218:SF1">
    <property type="entry name" value="VPS4-ASSOCIATED PROTEIN 1"/>
    <property type="match status" value="1"/>
</dbReference>
<organism evidence="1 2">
    <name type="scientific">Piromyces finnis</name>
    <dbReference type="NCBI Taxonomy" id="1754191"/>
    <lineage>
        <taxon>Eukaryota</taxon>
        <taxon>Fungi</taxon>
        <taxon>Fungi incertae sedis</taxon>
        <taxon>Chytridiomycota</taxon>
        <taxon>Chytridiomycota incertae sedis</taxon>
        <taxon>Neocallimastigomycetes</taxon>
        <taxon>Neocallimastigales</taxon>
        <taxon>Neocallimastigaceae</taxon>
        <taxon>Piromyces</taxon>
    </lineage>
</organism>
<dbReference type="InterPro" id="IPR013640">
    <property type="entry name" value="Vfa1"/>
</dbReference>
<dbReference type="AlphaFoldDB" id="A0A1Y1V4B2"/>
<evidence type="ECO:0008006" key="3">
    <source>
        <dbReference type="Google" id="ProtNLM"/>
    </source>
</evidence>
<comment type="caution">
    <text evidence="1">The sequence shown here is derived from an EMBL/GenBank/DDBJ whole genome shotgun (WGS) entry which is preliminary data.</text>
</comment>
<reference evidence="1 2" key="2">
    <citation type="submission" date="2016-08" db="EMBL/GenBank/DDBJ databases">
        <title>Pervasive Adenine N6-methylation of Active Genes in Fungi.</title>
        <authorList>
            <consortium name="DOE Joint Genome Institute"/>
            <person name="Mondo S.J."/>
            <person name="Dannebaum R.O."/>
            <person name="Kuo R.C."/>
            <person name="Labutti K."/>
            <person name="Haridas S."/>
            <person name="Kuo A."/>
            <person name="Salamov A."/>
            <person name="Ahrendt S.R."/>
            <person name="Lipzen A."/>
            <person name="Sullivan W."/>
            <person name="Andreopoulos W.B."/>
            <person name="Clum A."/>
            <person name="Lindquist E."/>
            <person name="Daum C."/>
            <person name="Ramamoorthy G.K."/>
            <person name="Gryganskyi A."/>
            <person name="Culley D."/>
            <person name="Magnuson J.K."/>
            <person name="James T.Y."/>
            <person name="O'Malley M.A."/>
            <person name="Stajich J.E."/>
            <person name="Spatafora J.W."/>
            <person name="Visel A."/>
            <person name="Grigoriev I.V."/>
        </authorList>
    </citation>
    <scope>NUCLEOTIDE SEQUENCE [LARGE SCALE GENOMIC DNA]</scope>
    <source>
        <strain evidence="2">finn</strain>
    </source>
</reference>
<proteinExistence type="predicted"/>
<dbReference type="EMBL" id="MCFH01000036">
    <property type="protein sequence ID" value="ORX46198.1"/>
    <property type="molecule type" value="Genomic_DNA"/>
</dbReference>
<evidence type="ECO:0000313" key="2">
    <source>
        <dbReference type="Proteomes" id="UP000193719"/>
    </source>
</evidence>
<name>A0A1Y1V4B2_9FUNG</name>